<dbReference type="EMBL" id="JAUSXV010000001">
    <property type="protein sequence ID" value="MDQ0648641.1"/>
    <property type="molecule type" value="Genomic_DNA"/>
</dbReference>
<evidence type="ECO:0008006" key="3">
    <source>
        <dbReference type="Google" id="ProtNLM"/>
    </source>
</evidence>
<dbReference type="Pfam" id="PF12952">
    <property type="entry name" value="DUF3841"/>
    <property type="match status" value="1"/>
</dbReference>
<comment type="caution">
    <text evidence="1">The sequence shown here is derived from an EMBL/GenBank/DDBJ whole genome shotgun (WGS) entry which is preliminary data.</text>
</comment>
<evidence type="ECO:0000313" key="2">
    <source>
        <dbReference type="Proteomes" id="UP001244427"/>
    </source>
</evidence>
<name>A0AAW8EYN1_9MICO</name>
<reference evidence="1 2" key="1">
    <citation type="submission" date="2023-07" db="EMBL/GenBank/DDBJ databases">
        <title>Comparative genomics of wheat-associated soil bacteria to identify genetic determinants of phenazine resistance.</title>
        <authorList>
            <person name="Mouncey N."/>
        </authorList>
    </citation>
    <scope>NUCLEOTIDE SEQUENCE [LARGE SCALE GENOMIC DNA]</scope>
    <source>
        <strain evidence="1 2">W4I9-1</strain>
    </source>
</reference>
<dbReference type="Proteomes" id="UP001244427">
    <property type="component" value="Unassembled WGS sequence"/>
</dbReference>
<gene>
    <name evidence="1" type="ORF">QFZ53_002837</name>
</gene>
<proteinExistence type="predicted"/>
<evidence type="ECO:0000313" key="1">
    <source>
        <dbReference type="EMBL" id="MDQ0648641.1"/>
    </source>
</evidence>
<keyword evidence="2" id="KW-1185">Reference proteome</keyword>
<sequence length="252" mass="28893">MYRMSRPSPSVMDSTIRRASDNAMSMRGDKMVFVPSFPIRSARAEQAVPPGRVGFDLDADVLLLHTIQANAAVDELRKNGVLRPRPEHTASEWPEAYAWMNRMMGERLPTSGSTAVWLWAQIRRDDLIRNCGRARGQVLLTCRIPRERVLLSQFDEWHSVLNSFPAIPILPDESDAEYDARYTALTDAFLVRREAGGHRNVPVSQWPADLRRDTELSWECIFDREIFDRKAYWQATVHELRADDVVDAVQIL</sequence>
<dbReference type="InterPro" id="IPR024211">
    <property type="entry name" value="DUF3841"/>
</dbReference>
<dbReference type="AlphaFoldDB" id="A0AAW8EYN1"/>
<organism evidence="1 2">
    <name type="scientific">Microbacterium natoriense</name>
    <dbReference type="NCBI Taxonomy" id="284570"/>
    <lineage>
        <taxon>Bacteria</taxon>
        <taxon>Bacillati</taxon>
        <taxon>Actinomycetota</taxon>
        <taxon>Actinomycetes</taxon>
        <taxon>Micrococcales</taxon>
        <taxon>Microbacteriaceae</taxon>
        <taxon>Microbacterium</taxon>
    </lineage>
</organism>
<protein>
    <recommendedName>
        <fullName evidence="3">DUF3841 domain-containing protein</fullName>
    </recommendedName>
</protein>
<accession>A0AAW8EYN1</accession>